<keyword evidence="1" id="KW-0812">Transmembrane</keyword>
<name>A0ABD3QU41_9STRA</name>
<sequence length="507" mass="56696">MRHSLRTAAESVATLSAILLTYTILLIVIVPAVSKAEEDDYKVMALPDEATTYTGHPILVNVLKNDYHKDGKTALVLTGITSDGTHGKCTIVGDIVTTSVSSISYKPDYGYSGYDKCGYKVCAADDYNECNFSTLSVVIAKQLEAEFNAVSMPTNDRPPIDGGEVTLADVVDPEDLLSEEVWEEVEQSIGPAIIDGMWESSIEFDLDFCSSDDEVLLTVELQTDEYGGDVSWELRKVITSTTLQRIKKGGFYTRYSYDRVDVCVLPGMYTFIIFDEYGDGMCNHEAGMCGYYKLYLDGREVVNVSFYGKSNNHQINVGYDPTPAMTTRESEYLLAHNERRQKWHEMHNVQYVPLLWSPKLAEASSKWAVALLDACNSDDIEHEQGVREGENLAKNKGYEFENGSPSWGQLYPPENIVGRWVDREIGWNYPENAHLTQALWRASKYLGCAESEKDYNGGKCRVQVCRYAKAGNCDMTRYNATVGENWLVPMLSDSSPCEPSCPEEGCY</sequence>
<dbReference type="SUPFAM" id="SSF55797">
    <property type="entry name" value="PR-1-like"/>
    <property type="match status" value="1"/>
</dbReference>
<dbReference type="InterPro" id="IPR014044">
    <property type="entry name" value="CAP_dom"/>
</dbReference>
<dbReference type="EMBL" id="JALLAZ020000102">
    <property type="protein sequence ID" value="KAL3803943.1"/>
    <property type="molecule type" value="Genomic_DNA"/>
</dbReference>
<dbReference type="FunFam" id="3.40.33.10:FF:000029">
    <property type="entry name" value="Predicted protein"/>
    <property type="match status" value="1"/>
</dbReference>
<organism evidence="3 4">
    <name type="scientific">Stephanodiscus triporus</name>
    <dbReference type="NCBI Taxonomy" id="2934178"/>
    <lineage>
        <taxon>Eukaryota</taxon>
        <taxon>Sar</taxon>
        <taxon>Stramenopiles</taxon>
        <taxon>Ochrophyta</taxon>
        <taxon>Bacillariophyta</taxon>
        <taxon>Coscinodiscophyceae</taxon>
        <taxon>Thalassiosirophycidae</taxon>
        <taxon>Stephanodiscales</taxon>
        <taxon>Stephanodiscaceae</taxon>
        <taxon>Stephanodiscus</taxon>
    </lineage>
</organism>
<proteinExistence type="predicted"/>
<dbReference type="Pfam" id="PF17963">
    <property type="entry name" value="Big_9"/>
    <property type="match status" value="1"/>
</dbReference>
<evidence type="ECO:0000259" key="2">
    <source>
        <dbReference type="SMART" id="SM00198"/>
    </source>
</evidence>
<dbReference type="PANTHER" id="PTHR10334">
    <property type="entry name" value="CYSTEINE-RICH SECRETORY PROTEIN-RELATED"/>
    <property type="match status" value="1"/>
</dbReference>
<keyword evidence="1" id="KW-1133">Transmembrane helix</keyword>
<accession>A0ABD3QU41</accession>
<gene>
    <name evidence="3" type="ORF">ACHAW5_001720</name>
</gene>
<dbReference type="InterPro" id="IPR035940">
    <property type="entry name" value="CAP_sf"/>
</dbReference>
<dbReference type="Proteomes" id="UP001530315">
    <property type="component" value="Unassembled WGS sequence"/>
</dbReference>
<dbReference type="AlphaFoldDB" id="A0ABD3QU41"/>
<feature type="transmembrane region" description="Helical" evidence="1">
    <location>
        <begin position="12"/>
        <end position="33"/>
    </location>
</feature>
<evidence type="ECO:0000256" key="1">
    <source>
        <dbReference type="SAM" id="Phobius"/>
    </source>
</evidence>
<evidence type="ECO:0000313" key="3">
    <source>
        <dbReference type="EMBL" id="KAL3803943.1"/>
    </source>
</evidence>
<keyword evidence="1" id="KW-0472">Membrane</keyword>
<evidence type="ECO:0000313" key="4">
    <source>
        <dbReference type="Proteomes" id="UP001530315"/>
    </source>
</evidence>
<dbReference type="SMART" id="SM00198">
    <property type="entry name" value="SCP"/>
    <property type="match status" value="1"/>
</dbReference>
<dbReference type="Gene3D" id="3.40.33.10">
    <property type="entry name" value="CAP"/>
    <property type="match status" value="1"/>
</dbReference>
<dbReference type="InterPro" id="IPR001283">
    <property type="entry name" value="CRISP-related"/>
</dbReference>
<comment type="caution">
    <text evidence="3">The sequence shown here is derived from an EMBL/GenBank/DDBJ whole genome shotgun (WGS) entry which is preliminary data.</text>
</comment>
<feature type="domain" description="SCP" evidence="2">
    <location>
        <begin position="327"/>
        <end position="475"/>
    </location>
</feature>
<reference evidence="3 4" key="1">
    <citation type="submission" date="2024-10" db="EMBL/GenBank/DDBJ databases">
        <title>Updated reference genomes for cyclostephanoid diatoms.</title>
        <authorList>
            <person name="Roberts W.R."/>
            <person name="Alverson A.J."/>
        </authorList>
    </citation>
    <scope>NUCLEOTIDE SEQUENCE [LARGE SCALE GENOMIC DNA]</scope>
    <source>
        <strain evidence="3 4">AJA276-08</strain>
    </source>
</reference>
<dbReference type="Pfam" id="PF00188">
    <property type="entry name" value="CAP"/>
    <property type="match status" value="1"/>
</dbReference>
<protein>
    <recommendedName>
        <fullName evidence="2">SCP domain-containing protein</fullName>
    </recommendedName>
</protein>
<keyword evidence="4" id="KW-1185">Reference proteome</keyword>